<keyword evidence="9" id="KW-1185">Reference proteome</keyword>
<dbReference type="GO" id="GO:0046168">
    <property type="term" value="P:glycerol-3-phosphate catabolic process"/>
    <property type="evidence" value="ECO:0007669"/>
    <property type="project" value="TreeGrafter"/>
</dbReference>
<dbReference type="InterPro" id="IPR000447">
    <property type="entry name" value="G3P_DH_FAD-dep"/>
</dbReference>
<evidence type="ECO:0000256" key="4">
    <source>
        <dbReference type="ARBA" id="ARBA00022827"/>
    </source>
</evidence>
<proteinExistence type="inferred from homology"/>
<keyword evidence="5 6" id="KW-0560">Oxidoreductase</keyword>
<dbReference type="Pfam" id="PF01266">
    <property type="entry name" value="DAO"/>
    <property type="match status" value="1"/>
</dbReference>
<protein>
    <recommendedName>
        <fullName evidence="6">Glycerol-3-phosphate dehydrogenase</fullName>
        <ecNumber evidence="6">1.1.5.3</ecNumber>
    </recommendedName>
</protein>
<name>F3QN81_9BURK</name>
<evidence type="ECO:0000256" key="3">
    <source>
        <dbReference type="ARBA" id="ARBA00022630"/>
    </source>
</evidence>
<comment type="cofactor">
    <cofactor evidence="1 6">
        <name>FAD</name>
        <dbReference type="ChEBI" id="CHEBI:57692"/>
    </cofactor>
</comment>
<dbReference type="Gene3D" id="3.30.9.10">
    <property type="entry name" value="D-Amino Acid Oxidase, subunit A, domain 2"/>
    <property type="match status" value="1"/>
</dbReference>
<sequence>MGAVRMDFNAKTNPGRESRLQQLEEDKVWDVLIIGGGATGAGIAVDAAARGFSTVLFDTQDFSEGTSSRSTKLIHGGVRYMKNPRDWKLVREAMIERKLLLGNAPHIVHPEPFILPCYENFEREYYMAGLCLYGAMAYGGYEVGKTEFLSAAETIRRLPGVKADGLKGGVQFWDAQFDDSRLNIALMKTAEARGALLLNYVPVVGFERGCGGEITVVKVKDKFSGKEYSVKTRMVFNAAGVWADEIRRMVSPEVKPFIRASRGSHIVVSTDHFGGKTGMFIPKTSDGRVLFCIPWHGVLEIGTTDKEEKDISFNPEPTEEEIEFMLETARKYLAYPISRKDVLASFAGLRPLFNPNAGGSTAAVSREHSVIPEFKNMITVTGGKWTAYRKMAEHAMSVAVDQGLIYKRPCPTKYMSIYRDNEFNPDEIEAEILKGTLTDEQLKAYAVHCRDTQFAMTPEDVLYRRLRIGQMNKAKTEELLLKIKDVFEAEASE</sequence>
<dbReference type="GO" id="GO:0009331">
    <property type="term" value="C:glycerol-3-phosphate dehydrogenase (FAD) complex"/>
    <property type="evidence" value="ECO:0007669"/>
    <property type="project" value="UniProtKB-UniRule"/>
</dbReference>
<feature type="domain" description="FAD dependent oxidoreductase" evidence="7">
    <location>
        <begin position="30"/>
        <end position="382"/>
    </location>
</feature>
<accession>F3QN81</accession>
<dbReference type="Gene3D" id="3.50.50.60">
    <property type="entry name" value="FAD/NAD(P)-binding domain"/>
    <property type="match status" value="1"/>
</dbReference>
<reference evidence="8 9" key="1">
    <citation type="submission" date="2011-02" db="EMBL/GenBank/DDBJ databases">
        <authorList>
            <person name="Weinstock G."/>
            <person name="Sodergren E."/>
            <person name="Clifton S."/>
            <person name="Fulton L."/>
            <person name="Fulton B."/>
            <person name="Courtney L."/>
            <person name="Fronick C."/>
            <person name="Harrison M."/>
            <person name="Strong C."/>
            <person name="Farmer C."/>
            <person name="Delahaunty K."/>
            <person name="Markovic C."/>
            <person name="Hall O."/>
            <person name="Minx P."/>
            <person name="Tomlinson C."/>
            <person name="Mitreva M."/>
            <person name="Hou S."/>
            <person name="Chen J."/>
            <person name="Wollam A."/>
            <person name="Pepin K.H."/>
            <person name="Johnson M."/>
            <person name="Bhonagiri V."/>
            <person name="Zhang X."/>
            <person name="Suruliraj S."/>
            <person name="Warren W."/>
            <person name="Chinwalla A."/>
            <person name="Mardis E.R."/>
            <person name="Wilson R.K."/>
        </authorList>
    </citation>
    <scope>NUCLEOTIDE SEQUENCE [LARGE SCALE GENOMIC DNA]</scope>
    <source>
        <strain evidence="8 9">YIT 11859</strain>
    </source>
</reference>
<dbReference type="SUPFAM" id="SSF51905">
    <property type="entry name" value="FAD/NAD(P)-binding domain"/>
    <property type="match status" value="1"/>
</dbReference>
<dbReference type="PANTHER" id="PTHR11985:SF35">
    <property type="entry name" value="ANAEROBIC GLYCEROL-3-PHOSPHATE DEHYDROGENASE SUBUNIT A"/>
    <property type="match status" value="1"/>
</dbReference>
<comment type="similarity">
    <text evidence="2 6">Belongs to the FAD-dependent glycerol-3-phosphate dehydrogenase family.</text>
</comment>
<evidence type="ECO:0000313" key="8">
    <source>
        <dbReference type="EMBL" id="EGG51208.1"/>
    </source>
</evidence>
<organism evidence="8 9">
    <name type="scientific">Parasutterella excrementihominis YIT 11859</name>
    <dbReference type="NCBI Taxonomy" id="762966"/>
    <lineage>
        <taxon>Bacteria</taxon>
        <taxon>Pseudomonadati</taxon>
        <taxon>Pseudomonadota</taxon>
        <taxon>Betaproteobacteria</taxon>
        <taxon>Burkholderiales</taxon>
        <taxon>Sutterellaceae</taxon>
        <taxon>Parasutterella</taxon>
    </lineage>
</organism>
<evidence type="ECO:0000256" key="5">
    <source>
        <dbReference type="ARBA" id="ARBA00023002"/>
    </source>
</evidence>
<evidence type="ECO:0000259" key="7">
    <source>
        <dbReference type="Pfam" id="PF01266"/>
    </source>
</evidence>
<gene>
    <name evidence="8" type="ORF">HMPREF9439_02412</name>
</gene>
<dbReference type="GO" id="GO:0004368">
    <property type="term" value="F:glycerol-3-phosphate dehydrogenase (quinone) activity"/>
    <property type="evidence" value="ECO:0007669"/>
    <property type="project" value="UniProtKB-EC"/>
</dbReference>
<keyword evidence="3 6" id="KW-0285">Flavoprotein</keyword>
<dbReference type="AlphaFoldDB" id="F3QN81"/>
<evidence type="ECO:0000256" key="1">
    <source>
        <dbReference type="ARBA" id="ARBA00001974"/>
    </source>
</evidence>
<evidence type="ECO:0000256" key="6">
    <source>
        <dbReference type="RuleBase" id="RU361217"/>
    </source>
</evidence>
<dbReference type="EC" id="1.1.5.3" evidence="6"/>
<dbReference type="Proteomes" id="UP000005156">
    <property type="component" value="Unassembled WGS sequence"/>
</dbReference>
<dbReference type="HOGENOM" id="CLU_015740_5_2_4"/>
<comment type="catalytic activity">
    <reaction evidence="6">
        <text>a quinone + sn-glycerol 3-phosphate = dihydroxyacetone phosphate + a quinol</text>
        <dbReference type="Rhea" id="RHEA:18977"/>
        <dbReference type="ChEBI" id="CHEBI:24646"/>
        <dbReference type="ChEBI" id="CHEBI:57597"/>
        <dbReference type="ChEBI" id="CHEBI:57642"/>
        <dbReference type="ChEBI" id="CHEBI:132124"/>
        <dbReference type="EC" id="1.1.5.3"/>
    </reaction>
</comment>
<dbReference type="InterPro" id="IPR006076">
    <property type="entry name" value="FAD-dep_OxRdtase"/>
</dbReference>
<dbReference type="eggNOG" id="COG0578">
    <property type="taxonomic scope" value="Bacteria"/>
</dbReference>
<keyword evidence="4" id="KW-0274">FAD</keyword>
<comment type="caution">
    <text evidence="8">The sequence shown here is derived from an EMBL/GenBank/DDBJ whole genome shotgun (WGS) entry which is preliminary data.</text>
</comment>
<evidence type="ECO:0000256" key="2">
    <source>
        <dbReference type="ARBA" id="ARBA00007330"/>
    </source>
</evidence>
<dbReference type="EMBL" id="AFBP01000090">
    <property type="protein sequence ID" value="EGG51208.1"/>
    <property type="molecule type" value="Genomic_DNA"/>
</dbReference>
<dbReference type="InterPro" id="IPR036188">
    <property type="entry name" value="FAD/NAD-bd_sf"/>
</dbReference>
<evidence type="ECO:0000313" key="9">
    <source>
        <dbReference type="Proteomes" id="UP000005156"/>
    </source>
</evidence>
<dbReference type="PRINTS" id="PR01001">
    <property type="entry name" value="FADG3PDH"/>
</dbReference>
<dbReference type="PROSITE" id="PS00977">
    <property type="entry name" value="FAD_G3PDH_1"/>
    <property type="match status" value="1"/>
</dbReference>
<dbReference type="PANTHER" id="PTHR11985">
    <property type="entry name" value="GLYCEROL-3-PHOSPHATE DEHYDROGENASE"/>
    <property type="match status" value="1"/>
</dbReference>